<dbReference type="GO" id="GO:0042597">
    <property type="term" value="C:periplasmic space"/>
    <property type="evidence" value="ECO:0007669"/>
    <property type="project" value="UniProtKB-SubCell"/>
</dbReference>
<dbReference type="Pfam" id="PF03480">
    <property type="entry name" value="DctP"/>
    <property type="match status" value="1"/>
</dbReference>
<evidence type="ECO:0000313" key="7">
    <source>
        <dbReference type="EMBL" id="RHZ90814.1"/>
    </source>
</evidence>
<dbReference type="GO" id="GO:0046872">
    <property type="term" value="F:metal ion binding"/>
    <property type="evidence" value="ECO:0007669"/>
    <property type="project" value="UniProtKB-KW"/>
</dbReference>
<feature type="binding site" evidence="5">
    <location>
        <position position="236"/>
    </location>
    <ligand>
        <name>substrate</name>
    </ligand>
</feature>
<feature type="chain" id="PRO_5043892251" evidence="6">
    <location>
        <begin position="24"/>
        <end position="351"/>
    </location>
</feature>
<name>A0AAX1UFK1_CERSP</name>
<evidence type="ECO:0000313" key="8">
    <source>
        <dbReference type="Proteomes" id="UP000266305"/>
    </source>
</evidence>
<comment type="subcellular location">
    <subcellularLocation>
        <location evidence="1">Periplasm</location>
    </subcellularLocation>
</comment>
<dbReference type="PANTHER" id="PTHR33376">
    <property type="match status" value="1"/>
</dbReference>
<reference evidence="7 8" key="1">
    <citation type="submission" date="2018-08" db="EMBL/GenBank/DDBJ databases">
        <title>Draft genome sequence of Rhodobacter sphaeroides FY.</title>
        <authorList>
            <person name="Rayyan A."/>
            <person name="Meyer T.E."/>
            <person name="Kyndt J.A."/>
        </authorList>
    </citation>
    <scope>NUCLEOTIDE SEQUENCE [LARGE SCALE GENOMIC DNA]</scope>
    <source>
        <strain evidence="7 8">FY</strain>
    </source>
</reference>
<dbReference type="GO" id="GO:0031317">
    <property type="term" value="C:tripartite ATP-independent periplasmic transporter complex"/>
    <property type="evidence" value="ECO:0007669"/>
    <property type="project" value="InterPro"/>
</dbReference>
<evidence type="ECO:0000256" key="5">
    <source>
        <dbReference type="PIRSR" id="PIRSR039026-2"/>
    </source>
</evidence>
<evidence type="ECO:0000256" key="4">
    <source>
        <dbReference type="PIRSR" id="PIRSR039026-1"/>
    </source>
</evidence>
<dbReference type="Gene3D" id="3.40.190.10">
    <property type="entry name" value="Periplasmic binding protein-like II"/>
    <property type="match status" value="1"/>
</dbReference>
<dbReference type="InterPro" id="IPR038404">
    <property type="entry name" value="TRAP_DctP_sf"/>
</dbReference>
<sequence length="351" mass="38377">MRRAWVKTMLGFALALTAGMASAEDLRWKMPIGFGSNLPGLGSPSPWVADMLTKASGGSIEVRVYEPGKLMPAFDILQAVSDGKVPVGYTWIGYDQGKVPAVPLFAAVPFGMKPWAFTAWYYYGEGHDLLQEVYANAGYNVRAQLCGIIGPETAGWYKNEISKVEDYQGLKIRFAGLGGKVIEKLGASVSVLPSGELFQALETGTIDATEFSMPAIDKALGFGQVAKFNLFPGWHQPFTAQYLLINNAEWDKTTESQKALIEAVCTAAVTRALAEGEFLNGAVLEGFEKDGISAKQIPDEVLAQLKAVTDEVLEEEAAKNADFKRVYESQNAFLKSYRVWEERAYLSPKLD</sequence>
<feature type="binding site" evidence="4">
    <location>
        <position position="152"/>
    </location>
    <ligand>
        <name>substrate</name>
    </ligand>
</feature>
<feature type="binding site" evidence="5">
    <location>
        <position position="210"/>
    </location>
    <ligand>
        <name>substrate</name>
    </ligand>
</feature>
<evidence type="ECO:0000256" key="2">
    <source>
        <dbReference type="ARBA" id="ARBA00022729"/>
    </source>
</evidence>
<gene>
    <name evidence="7" type="ORF">D1114_22015</name>
</gene>
<keyword evidence="2 6" id="KW-0732">Signal</keyword>
<accession>A0AAX1UFK1</accession>
<keyword evidence="3" id="KW-0574">Periplasm</keyword>
<dbReference type="InterPro" id="IPR018389">
    <property type="entry name" value="DctP_fam"/>
</dbReference>
<dbReference type="Gene3D" id="3.40.190.170">
    <property type="entry name" value="Bacterial extracellular solute-binding protein, family 7"/>
    <property type="match status" value="1"/>
</dbReference>
<evidence type="ECO:0000256" key="3">
    <source>
        <dbReference type="ARBA" id="ARBA00022764"/>
    </source>
</evidence>
<feature type="signal peptide" evidence="6">
    <location>
        <begin position="1"/>
        <end position="23"/>
    </location>
</feature>
<comment type="caution">
    <text evidence="7">The sequence shown here is derived from an EMBL/GenBank/DDBJ whole genome shotgun (WGS) entry which is preliminary data.</text>
</comment>
<dbReference type="PIRSF" id="PIRSF039026">
    <property type="entry name" value="SiaP"/>
    <property type="match status" value="1"/>
</dbReference>
<feature type="binding site" evidence="4">
    <location>
        <position position="173"/>
    </location>
    <ligand>
        <name>substrate</name>
    </ligand>
</feature>
<proteinExistence type="predicted"/>
<dbReference type="AlphaFoldDB" id="A0AAX1UFK1"/>
<dbReference type="RefSeq" id="WP_119001480.1">
    <property type="nucleotide sequence ID" value="NZ_QWGP01000045.1"/>
</dbReference>
<protein>
    <submittedName>
        <fullName evidence="7">TRAP transporter substrate-binding protein</fullName>
    </submittedName>
</protein>
<dbReference type="InterPro" id="IPR026289">
    <property type="entry name" value="SBP_TakP-like"/>
</dbReference>
<evidence type="ECO:0000256" key="6">
    <source>
        <dbReference type="SAM" id="SignalP"/>
    </source>
</evidence>
<feature type="binding site" evidence="5">
    <location>
        <position position="211"/>
    </location>
    <ligand>
        <name>Na(+)</name>
        <dbReference type="ChEBI" id="CHEBI:29101"/>
    </ligand>
</feature>
<dbReference type="PANTHER" id="PTHR33376:SF5">
    <property type="entry name" value="EXTRACYTOPLASMIC SOLUTE RECEPTOR PROTEIN"/>
    <property type="match status" value="1"/>
</dbReference>
<dbReference type="Proteomes" id="UP000266305">
    <property type="component" value="Unassembled WGS sequence"/>
</dbReference>
<dbReference type="CDD" id="cd13604">
    <property type="entry name" value="PBP2_TRAP_ketoacid_lactate_like"/>
    <property type="match status" value="1"/>
</dbReference>
<keyword evidence="5" id="KW-0479">Metal-binding</keyword>
<evidence type="ECO:0000256" key="1">
    <source>
        <dbReference type="ARBA" id="ARBA00004418"/>
    </source>
</evidence>
<organism evidence="7 8">
    <name type="scientific">Cereibacter sphaeroides</name>
    <name type="common">Rhodobacter sphaeroides</name>
    <dbReference type="NCBI Taxonomy" id="1063"/>
    <lineage>
        <taxon>Bacteria</taxon>
        <taxon>Pseudomonadati</taxon>
        <taxon>Pseudomonadota</taxon>
        <taxon>Alphaproteobacteria</taxon>
        <taxon>Rhodobacterales</taxon>
        <taxon>Paracoccaceae</taxon>
        <taxon>Cereibacter</taxon>
    </lineage>
</organism>
<dbReference type="EMBL" id="QWGP01000045">
    <property type="protein sequence ID" value="RHZ90814.1"/>
    <property type="molecule type" value="Genomic_DNA"/>
</dbReference>
<dbReference type="GO" id="GO:0055085">
    <property type="term" value="P:transmembrane transport"/>
    <property type="evidence" value="ECO:0007669"/>
    <property type="project" value="InterPro"/>
</dbReference>